<accession>A0A917EIU5</accession>
<reference evidence="2" key="1">
    <citation type="journal article" date="2019" name="Int. J. Syst. Evol. Microbiol.">
        <title>The Global Catalogue of Microorganisms (GCM) 10K type strain sequencing project: providing services to taxonomists for standard genome sequencing and annotation.</title>
        <authorList>
            <consortium name="The Broad Institute Genomics Platform"/>
            <consortium name="The Broad Institute Genome Sequencing Center for Infectious Disease"/>
            <person name="Wu L."/>
            <person name="Ma J."/>
        </authorList>
    </citation>
    <scope>NUCLEOTIDE SEQUENCE [LARGE SCALE GENOMIC DNA]</scope>
    <source>
        <strain evidence="2">CGMCC 1.12664</strain>
    </source>
</reference>
<organism evidence="1 2">
    <name type="scientific">Primorskyibacter flagellatus</name>
    <dbReference type="NCBI Taxonomy" id="1387277"/>
    <lineage>
        <taxon>Bacteria</taxon>
        <taxon>Pseudomonadati</taxon>
        <taxon>Pseudomonadota</taxon>
        <taxon>Alphaproteobacteria</taxon>
        <taxon>Rhodobacterales</taxon>
        <taxon>Roseobacteraceae</taxon>
        <taxon>Primorskyibacter</taxon>
    </lineage>
</organism>
<dbReference type="Proteomes" id="UP000612855">
    <property type="component" value="Unassembled WGS sequence"/>
</dbReference>
<evidence type="ECO:0000313" key="2">
    <source>
        <dbReference type="Proteomes" id="UP000612855"/>
    </source>
</evidence>
<proteinExistence type="predicted"/>
<protein>
    <submittedName>
        <fullName evidence="1">Uncharacterized protein</fullName>
    </submittedName>
</protein>
<dbReference type="RefSeq" id="WP_188478659.1">
    <property type="nucleotide sequence ID" value="NZ_BMFJ01000002.1"/>
</dbReference>
<gene>
    <name evidence="1" type="ORF">GCM10011360_30100</name>
</gene>
<comment type="caution">
    <text evidence="1">The sequence shown here is derived from an EMBL/GenBank/DDBJ whole genome shotgun (WGS) entry which is preliminary data.</text>
</comment>
<name>A0A917EIU5_9RHOB</name>
<keyword evidence="2" id="KW-1185">Reference proteome</keyword>
<dbReference type="EMBL" id="BMFJ01000002">
    <property type="protein sequence ID" value="GGE40457.1"/>
    <property type="molecule type" value="Genomic_DNA"/>
</dbReference>
<evidence type="ECO:0000313" key="1">
    <source>
        <dbReference type="EMBL" id="GGE40457.1"/>
    </source>
</evidence>
<dbReference type="AlphaFoldDB" id="A0A917EIU5"/>
<sequence length="87" mass="9409">MSLQLLCRLDSSDPAATCDALMNDAEDQAQAGLSRLQMWTEDGTAVWILFDVNDRAKAEAWLTRAAADTHGRRAAVTASTAHFLTTA</sequence>